<dbReference type="NCBIfam" id="TIGR00682">
    <property type="entry name" value="lpxK"/>
    <property type="match status" value="1"/>
</dbReference>
<evidence type="ECO:0000256" key="9">
    <source>
        <dbReference type="ARBA" id="ARBA00022777"/>
    </source>
</evidence>
<proteinExistence type="inferred from homology"/>
<sequence length="320" mass="36698">MFLLYLFSLIYGGAVSIRNLLYDRGILKTKKLPVPVISVGNISAGGSGKTSLVRFLAQELGRTLRVAILLRGYRRKSKGTLVVSEWGELKTDAWSAGDEAYLLARLLPEVSVVVSEDRYRGGLLAVEELGAELVILDDGFQHRKLYRDLDVVLIKRRDLSDRLLPAGLLREPLKNLKRADAIVLSYQDVEPFEFSIEGKPVFKLFREFRYLLNSSFERVPLEELRGEEVVAFAGLGDNEQFFKTLERLNFKVKDKLSFPDHHDYRDFRLEKDKLYITTPKDMVKLPPSENLYALDFEVRVDGLLTFLMEKLGMADRFKKR</sequence>
<keyword evidence="5 13" id="KW-0444">Lipid biosynthesis</keyword>
<dbReference type="OrthoDB" id="9789797at2"/>
<dbReference type="GO" id="GO:0005886">
    <property type="term" value="C:plasma membrane"/>
    <property type="evidence" value="ECO:0007669"/>
    <property type="project" value="TreeGrafter"/>
</dbReference>
<dbReference type="Proteomes" id="UP000267841">
    <property type="component" value="Unassembled WGS sequence"/>
</dbReference>
<dbReference type="GO" id="GO:0009244">
    <property type="term" value="P:lipopolysaccharide core region biosynthetic process"/>
    <property type="evidence" value="ECO:0007669"/>
    <property type="project" value="TreeGrafter"/>
</dbReference>
<evidence type="ECO:0000256" key="6">
    <source>
        <dbReference type="ARBA" id="ARBA00022556"/>
    </source>
</evidence>
<comment type="function">
    <text evidence="1 13">Transfers the gamma-phosphate of ATP to the 4'-position of a tetraacyldisaccharide 1-phosphate intermediate (termed DS-1-P) to form tetraacyldisaccharide 1,4'-bis-phosphate (lipid IVA).</text>
</comment>
<evidence type="ECO:0000256" key="4">
    <source>
        <dbReference type="ARBA" id="ARBA00016436"/>
    </source>
</evidence>
<evidence type="ECO:0000256" key="10">
    <source>
        <dbReference type="ARBA" id="ARBA00022840"/>
    </source>
</evidence>
<reference evidence="14 15" key="1">
    <citation type="submission" date="2018-10" db="EMBL/GenBank/DDBJ databases">
        <title>Genomic Encyclopedia of Archaeal and Bacterial Type Strains, Phase II (KMG-II): from individual species to whole genera.</title>
        <authorList>
            <person name="Goeker M."/>
        </authorList>
    </citation>
    <scope>NUCLEOTIDE SEQUENCE [LARGE SCALE GENOMIC DNA]</scope>
    <source>
        <strain evidence="14 15">DSM 16510</strain>
    </source>
</reference>
<dbReference type="HAMAP" id="MF_00409">
    <property type="entry name" value="LpxK"/>
    <property type="match status" value="1"/>
</dbReference>
<dbReference type="RefSeq" id="WP_121010875.1">
    <property type="nucleotide sequence ID" value="NZ_RCCJ01000001.1"/>
</dbReference>
<evidence type="ECO:0000313" key="14">
    <source>
        <dbReference type="EMBL" id="RLJ70728.1"/>
    </source>
</evidence>
<dbReference type="EMBL" id="RCCJ01000001">
    <property type="protein sequence ID" value="RLJ70728.1"/>
    <property type="molecule type" value="Genomic_DNA"/>
</dbReference>
<keyword evidence="9 13" id="KW-0418">Kinase</keyword>
<gene>
    <name evidence="13" type="primary">lpxK</name>
    <name evidence="14" type="ORF">BCF55_1010</name>
</gene>
<comment type="pathway">
    <text evidence="2 13">Glycolipid biosynthesis; lipid IV(A) biosynthesis; lipid IV(A) from (3R)-3-hydroxytetradecanoyl-[acyl-carrier-protein] and UDP-N-acetyl-alpha-D-glucosamine: step 6/6.</text>
</comment>
<keyword evidence="11 13" id="KW-0443">Lipid metabolism</keyword>
<dbReference type="UniPathway" id="UPA00359">
    <property type="reaction ID" value="UER00482"/>
</dbReference>
<comment type="catalytic activity">
    <reaction evidence="13">
        <text>a lipid A disaccharide + ATP = a lipid IVA + ADP + H(+)</text>
        <dbReference type="Rhea" id="RHEA:67840"/>
        <dbReference type="ChEBI" id="CHEBI:15378"/>
        <dbReference type="ChEBI" id="CHEBI:30616"/>
        <dbReference type="ChEBI" id="CHEBI:176343"/>
        <dbReference type="ChEBI" id="CHEBI:176425"/>
        <dbReference type="ChEBI" id="CHEBI:456216"/>
        <dbReference type="EC" id="2.7.1.130"/>
    </reaction>
</comment>
<keyword evidence="10 13" id="KW-0067">ATP-binding</keyword>
<keyword evidence="7 13" id="KW-0808">Transferase</keyword>
<name>A0A497XPC5_9AQUI</name>
<evidence type="ECO:0000256" key="13">
    <source>
        <dbReference type="HAMAP-Rule" id="MF_00409"/>
    </source>
</evidence>
<comment type="similarity">
    <text evidence="13">Belongs to the LpxK family.</text>
</comment>
<evidence type="ECO:0000256" key="3">
    <source>
        <dbReference type="ARBA" id="ARBA00012071"/>
    </source>
</evidence>
<evidence type="ECO:0000256" key="2">
    <source>
        <dbReference type="ARBA" id="ARBA00004870"/>
    </source>
</evidence>
<evidence type="ECO:0000256" key="7">
    <source>
        <dbReference type="ARBA" id="ARBA00022679"/>
    </source>
</evidence>
<keyword evidence="15" id="KW-1185">Reference proteome</keyword>
<evidence type="ECO:0000256" key="12">
    <source>
        <dbReference type="ARBA" id="ARBA00029757"/>
    </source>
</evidence>
<organism evidence="14 15">
    <name type="scientific">Hydrogenivirga caldilitoris</name>
    <dbReference type="NCBI Taxonomy" id="246264"/>
    <lineage>
        <taxon>Bacteria</taxon>
        <taxon>Pseudomonadati</taxon>
        <taxon>Aquificota</taxon>
        <taxon>Aquificia</taxon>
        <taxon>Aquificales</taxon>
        <taxon>Aquificaceae</taxon>
        <taxon>Hydrogenivirga</taxon>
    </lineage>
</organism>
<evidence type="ECO:0000256" key="1">
    <source>
        <dbReference type="ARBA" id="ARBA00002274"/>
    </source>
</evidence>
<protein>
    <recommendedName>
        <fullName evidence="4 13">Tetraacyldisaccharide 4'-kinase</fullName>
        <ecNumber evidence="3 13">2.7.1.130</ecNumber>
    </recommendedName>
    <alternativeName>
        <fullName evidence="12 13">Lipid A 4'-kinase</fullName>
    </alternativeName>
</protein>
<keyword evidence="8 13" id="KW-0547">Nucleotide-binding</keyword>
<dbReference type="GO" id="GO:0009245">
    <property type="term" value="P:lipid A biosynthetic process"/>
    <property type="evidence" value="ECO:0007669"/>
    <property type="project" value="UniProtKB-UniRule"/>
</dbReference>
<dbReference type="EC" id="2.7.1.130" evidence="3 13"/>
<accession>A0A497XPC5</accession>
<dbReference type="InterPro" id="IPR003758">
    <property type="entry name" value="LpxK"/>
</dbReference>
<evidence type="ECO:0000256" key="11">
    <source>
        <dbReference type="ARBA" id="ARBA00023098"/>
    </source>
</evidence>
<dbReference type="GO" id="GO:0005524">
    <property type="term" value="F:ATP binding"/>
    <property type="evidence" value="ECO:0007669"/>
    <property type="project" value="UniProtKB-UniRule"/>
</dbReference>
<comment type="caution">
    <text evidence="14">The sequence shown here is derived from an EMBL/GenBank/DDBJ whole genome shotgun (WGS) entry which is preliminary data.</text>
</comment>
<keyword evidence="6 13" id="KW-0441">Lipid A biosynthesis</keyword>
<dbReference type="AlphaFoldDB" id="A0A497XPC5"/>
<evidence type="ECO:0000256" key="5">
    <source>
        <dbReference type="ARBA" id="ARBA00022516"/>
    </source>
</evidence>
<dbReference type="PANTHER" id="PTHR42724">
    <property type="entry name" value="TETRAACYLDISACCHARIDE 4'-KINASE"/>
    <property type="match status" value="1"/>
</dbReference>
<dbReference type="Pfam" id="PF02606">
    <property type="entry name" value="LpxK"/>
    <property type="match status" value="1"/>
</dbReference>
<evidence type="ECO:0000313" key="15">
    <source>
        <dbReference type="Proteomes" id="UP000267841"/>
    </source>
</evidence>
<dbReference type="PANTHER" id="PTHR42724:SF1">
    <property type="entry name" value="TETRAACYLDISACCHARIDE 4'-KINASE, MITOCHONDRIAL-RELATED"/>
    <property type="match status" value="1"/>
</dbReference>
<dbReference type="SUPFAM" id="SSF52540">
    <property type="entry name" value="P-loop containing nucleoside triphosphate hydrolases"/>
    <property type="match status" value="1"/>
</dbReference>
<evidence type="ECO:0000256" key="8">
    <source>
        <dbReference type="ARBA" id="ARBA00022741"/>
    </source>
</evidence>
<dbReference type="GO" id="GO:0009029">
    <property type="term" value="F:lipid-A 4'-kinase activity"/>
    <property type="evidence" value="ECO:0007669"/>
    <property type="project" value="UniProtKB-UniRule"/>
</dbReference>
<feature type="binding site" evidence="13">
    <location>
        <begin position="43"/>
        <end position="50"/>
    </location>
    <ligand>
        <name>ATP</name>
        <dbReference type="ChEBI" id="CHEBI:30616"/>
    </ligand>
</feature>
<dbReference type="InterPro" id="IPR027417">
    <property type="entry name" value="P-loop_NTPase"/>
</dbReference>